<dbReference type="SUPFAM" id="SSF46785">
    <property type="entry name" value="Winged helix' DNA-binding domain"/>
    <property type="match status" value="1"/>
</dbReference>
<dbReference type="InterPro" id="IPR036388">
    <property type="entry name" value="WH-like_DNA-bd_sf"/>
</dbReference>
<protein>
    <submittedName>
        <fullName evidence="1">Winged helix-turn-helix transcriptional regulator</fullName>
    </submittedName>
</protein>
<dbReference type="EMBL" id="JACCKB010000123">
    <property type="protein sequence ID" value="NYZ69692.1"/>
    <property type="molecule type" value="Genomic_DNA"/>
</dbReference>
<dbReference type="RefSeq" id="WP_180571672.1">
    <property type="nucleotide sequence ID" value="NZ_JACCKB010000123.1"/>
</dbReference>
<dbReference type="Gene3D" id="1.10.10.10">
    <property type="entry name" value="Winged helix-like DNA-binding domain superfamily/Winged helix DNA-binding domain"/>
    <property type="match status" value="1"/>
</dbReference>
<evidence type="ECO:0000313" key="1">
    <source>
        <dbReference type="EMBL" id="NYZ69692.1"/>
    </source>
</evidence>
<sequence length="143" mass="16116">MRILRSYTRHIGRRGSVEVDFGSFGLILRIGVSVVRMKDIVRIRQALLEHNITAFQFEILLAVELNEGATLLEIMSRGFLPTTSTVSTVASPLQRLAEGTPRTRGRGFIRKLKSTHNANANELYLTETGRTVLDDIKTKIDYK</sequence>
<dbReference type="InterPro" id="IPR036390">
    <property type="entry name" value="WH_DNA-bd_sf"/>
</dbReference>
<proteinExistence type="predicted"/>
<gene>
    <name evidence="1" type="ORF">H0A36_27125</name>
</gene>
<name>A0A853ICV5_9GAMM</name>
<evidence type="ECO:0000313" key="2">
    <source>
        <dbReference type="Proteomes" id="UP000569732"/>
    </source>
</evidence>
<comment type="caution">
    <text evidence="1">The sequence shown here is derived from an EMBL/GenBank/DDBJ whole genome shotgun (WGS) entry which is preliminary data.</text>
</comment>
<keyword evidence="2" id="KW-1185">Reference proteome</keyword>
<dbReference type="Proteomes" id="UP000569732">
    <property type="component" value="Unassembled WGS sequence"/>
</dbReference>
<reference evidence="1 2" key="1">
    <citation type="submission" date="2020-07" db="EMBL/GenBank/DDBJ databases">
        <title>Endozoicomonas sp. nov., isolated from sediment.</title>
        <authorList>
            <person name="Gu T."/>
        </authorList>
    </citation>
    <scope>NUCLEOTIDE SEQUENCE [LARGE SCALE GENOMIC DNA]</scope>
    <source>
        <strain evidence="1 2">SM1973</strain>
    </source>
</reference>
<accession>A0A853ICV5</accession>
<dbReference type="AlphaFoldDB" id="A0A853ICV5"/>
<organism evidence="1 2">
    <name type="scientific">Spartinivicinus marinus</name>
    <dbReference type="NCBI Taxonomy" id="2994442"/>
    <lineage>
        <taxon>Bacteria</taxon>
        <taxon>Pseudomonadati</taxon>
        <taxon>Pseudomonadota</taxon>
        <taxon>Gammaproteobacteria</taxon>
        <taxon>Oceanospirillales</taxon>
        <taxon>Zooshikellaceae</taxon>
        <taxon>Spartinivicinus</taxon>
    </lineage>
</organism>